<dbReference type="Proteomes" id="UP000199258">
    <property type="component" value="Unassembled WGS sequence"/>
</dbReference>
<keyword evidence="2" id="KW-1185">Reference proteome</keyword>
<organism evidence="1 2">
    <name type="scientific">Arthrobacter subterraneus</name>
    <dbReference type="NCBI Taxonomy" id="335973"/>
    <lineage>
        <taxon>Bacteria</taxon>
        <taxon>Bacillati</taxon>
        <taxon>Actinomycetota</taxon>
        <taxon>Actinomycetes</taxon>
        <taxon>Micrococcales</taxon>
        <taxon>Micrococcaceae</taxon>
        <taxon>Arthrobacter</taxon>
    </lineage>
</organism>
<dbReference type="EMBL" id="FNDT01000045">
    <property type="protein sequence ID" value="SDJ00889.1"/>
    <property type="molecule type" value="Genomic_DNA"/>
</dbReference>
<gene>
    <name evidence="1" type="ORF">SAMN04488693_1456</name>
</gene>
<dbReference type="STRING" id="335973.SAMN04488693_1456"/>
<sequence length="109" mass="12558">MTHHFEEFYTGCCLWAGDGSIVPADRFHGFYRYWCARNLVEPLGDSWVRALLEEKQIGRIMHESAMHYQGMVLIGRYVPEFIVEVESEVLWDPDLRVDPLAAPFLGPTA</sequence>
<proteinExistence type="predicted"/>
<name>A0A1G8Q7T4_9MICC</name>
<dbReference type="RefSeq" id="WP_090588555.1">
    <property type="nucleotide sequence ID" value="NZ_FNDT01000045.1"/>
</dbReference>
<reference evidence="1 2" key="1">
    <citation type="submission" date="2016-10" db="EMBL/GenBank/DDBJ databases">
        <authorList>
            <person name="de Groot N.N."/>
        </authorList>
    </citation>
    <scope>NUCLEOTIDE SEQUENCE [LARGE SCALE GENOMIC DNA]</scope>
    <source>
        <strain evidence="1 2">NP_1H</strain>
    </source>
</reference>
<evidence type="ECO:0000313" key="1">
    <source>
        <dbReference type="EMBL" id="SDJ00889.1"/>
    </source>
</evidence>
<dbReference type="OrthoDB" id="4947959at2"/>
<dbReference type="AlphaFoldDB" id="A0A1G8Q7T4"/>
<protein>
    <submittedName>
        <fullName evidence="1">Uncharacterized protein</fullName>
    </submittedName>
</protein>
<evidence type="ECO:0000313" key="2">
    <source>
        <dbReference type="Proteomes" id="UP000199258"/>
    </source>
</evidence>
<accession>A0A1G8Q7T4</accession>